<dbReference type="SUPFAM" id="SSF49503">
    <property type="entry name" value="Cupredoxins"/>
    <property type="match status" value="1"/>
</dbReference>
<feature type="domain" description="EfeO-type cupredoxin-like" evidence="2">
    <location>
        <begin position="28"/>
        <end position="108"/>
    </location>
</feature>
<feature type="region of interest" description="Disordered" evidence="1">
    <location>
        <begin position="1"/>
        <end position="31"/>
    </location>
</feature>
<dbReference type="PANTHER" id="PTHR36507:SF1">
    <property type="entry name" value="BLL1555 PROTEIN"/>
    <property type="match status" value="1"/>
</dbReference>
<dbReference type="EMBL" id="QVIG01000001">
    <property type="protein sequence ID" value="RGD62833.1"/>
    <property type="molecule type" value="Genomic_DNA"/>
</dbReference>
<dbReference type="Pfam" id="PF13473">
    <property type="entry name" value="Cupredoxin_1"/>
    <property type="match status" value="1"/>
</dbReference>
<dbReference type="PANTHER" id="PTHR36507">
    <property type="entry name" value="BLL1555 PROTEIN"/>
    <property type="match status" value="1"/>
</dbReference>
<keyword evidence="4" id="KW-1185">Reference proteome</keyword>
<dbReference type="InterPro" id="IPR008972">
    <property type="entry name" value="Cupredoxin"/>
</dbReference>
<evidence type="ECO:0000313" key="3">
    <source>
        <dbReference type="EMBL" id="RGD62833.1"/>
    </source>
</evidence>
<dbReference type="AlphaFoldDB" id="A0A373A3U6"/>
<protein>
    <recommendedName>
        <fullName evidence="2">EfeO-type cupredoxin-like domain-containing protein</fullName>
    </recommendedName>
</protein>
<evidence type="ECO:0000256" key="1">
    <source>
        <dbReference type="SAM" id="MobiDB-lite"/>
    </source>
</evidence>
<dbReference type="Proteomes" id="UP000263377">
    <property type="component" value="Unassembled WGS sequence"/>
</dbReference>
<feature type="compositionally biased region" description="Pro residues" evidence="1">
    <location>
        <begin position="14"/>
        <end position="25"/>
    </location>
</feature>
<gene>
    <name evidence="3" type="ORF">DR950_12275</name>
</gene>
<reference evidence="3 4" key="1">
    <citation type="submission" date="2018-08" db="EMBL/GenBank/DDBJ databases">
        <title>Diversity &amp; Physiological Properties of Lignin-Decomposing Actinobacteria from Soil.</title>
        <authorList>
            <person name="Roh S.G."/>
            <person name="Kim S.B."/>
        </authorList>
    </citation>
    <scope>NUCLEOTIDE SEQUENCE [LARGE SCALE GENOMIC DNA]</scope>
    <source>
        <strain evidence="3 4">MMS17-GH009</strain>
    </source>
</reference>
<dbReference type="InterPro" id="IPR052721">
    <property type="entry name" value="ET_Amicyanin"/>
</dbReference>
<accession>A0A373A3U6</accession>
<comment type="caution">
    <text evidence="3">The sequence shown here is derived from an EMBL/GenBank/DDBJ whole genome shotgun (WGS) entry which is preliminary data.</text>
</comment>
<name>A0A373A3U6_9ACTN</name>
<evidence type="ECO:0000313" key="4">
    <source>
        <dbReference type="Proteomes" id="UP000263377"/>
    </source>
</evidence>
<dbReference type="InterPro" id="IPR028096">
    <property type="entry name" value="EfeO_Cupredoxin"/>
</dbReference>
<proteinExistence type="predicted"/>
<evidence type="ECO:0000259" key="2">
    <source>
        <dbReference type="Pfam" id="PF13473"/>
    </source>
</evidence>
<organism evidence="3 4">
    <name type="scientific">Kitasatospora xanthocidica</name>
    <dbReference type="NCBI Taxonomy" id="83382"/>
    <lineage>
        <taxon>Bacteria</taxon>
        <taxon>Bacillati</taxon>
        <taxon>Actinomycetota</taxon>
        <taxon>Actinomycetes</taxon>
        <taxon>Kitasatosporales</taxon>
        <taxon>Streptomycetaceae</taxon>
        <taxon>Kitasatospora</taxon>
    </lineage>
</organism>
<dbReference type="Gene3D" id="2.60.40.420">
    <property type="entry name" value="Cupredoxins - blue copper proteins"/>
    <property type="match status" value="1"/>
</dbReference>
<sequence length="109" mass="11012">MVPGPEETSSTVAPPSPSAAPPSPSPFTGTVTIRDFSFEPADFTLGPGTAVTVTNTGTTAHTLTAQDGTFDTGPIAPGGSATLTAPTQPGGYSYLCTFHHFMRGILTVA</sequence>